<feature type="transmembrane region" description="Helical" evidence="1">
    <location>
        <begin position="6"/>
        <end position="29"/>
    </location>
</feature>
<keyword evidence="1" id="KW-0472">Membrane</keyword>
<dbReference type="Proteomes" id="UP000178490">
    <property type="component" value="Unassembled WGS sequence"/>
</dbReference>
<organism evidence="2 3">
    <name type="scientific">Candidatus Magasanikbacteria bacterium RIFOXYD2_FULL_36_9</name>
    <dbReference type="NCBI Taxonomy" id="1798707"/>
    <lineage>
        <taxon>Bacteria</taxon>
        <taxon>Candidatus Magasanikiibacteriota</taxon>
    </lineage>
</organism>
<proteinExistence type="predicted"/>
<protein>
    <recommendedName>
        <fullName evidence="4">SHOCT domain-containing protein</fullName>
    </recommendedName>
</protein>
<evidence type="ECO:0000313" key="3">
    <source>
        <dbReference type="Proteomes" id="UP000178490"/>
    </source>
</evidence>
<dbReference type="EMBL" id="MFRC01000035">
    <property type="protein sequence ID" value="OGH89628.1"/>
    <property type="molecule type" value="Genomic_DNA"/>
</dbReference>
<reference evidence="2 3" key="1">
    <citation type="journal article" date="2016" name="Nat. Commun.">
        <title>Thousands of microbial genomes shed light on interconnected biogeochemical processes in an aquifer system.</title>
        <authorList>
            <person name="Anantharaman K."/>
            <person name="Brown C.T."/>
            <person name="Hug L.A."/>
            <person name="Sharon I."/>
            <person name="Castelle C.J."/>
            <person name="Probst A.J."/>
            <person name="Thomas B.C."/>
            <person name="Singh A."/>
            <person name="Wilkins M.J."/>
            <person name="Karaoz U."/>
            <person name="Brodie E.L."/>
            <person name="Williams K.H."/>
            <person name="Hubbard S.S."/>
            <person name="Banfield J.F."/>
        </authorList>
    </citation>
    <scope>NUCLEOTIDE SEQUENCE [LARGE SCALE GENOMIC DNA]</scope>
</reference>
<evidence type="ECO:0008006" key="4">
    <source>
        <dbReference type="Google" id="ProtNLM"/>
    </source>
</evidence>
<dbReference type="AlphaFoldDB" id="A0A1F6P0I4"/>
<gene>
    <name evidence="2" type="ORF">A2537_01775</name>
</gene>
<accession>A0A1F6P0I4</accession>
<evidence type="ECO:0000256" key="1">
    <source>
        <dbReference type="SAM" id="Phobius"/>
    </source>
</evidence>
<keyword evidence="1" id="KW-0812">Transmembrane</keyword>
<keyword evidence="1" id="KW-1133">Transmembrane helix</keyword>
<sequence length="80" mass="9055">MMYYGFASFGWIFMFVFWCIVIGVVVAVVRGGFGKGHMCGHNHGDNAREKGKSSLDILKDRYAKGESNKKEFEGKKKDLE</sequence>
<name>A0A1F6P0I4_9BACT</name>
<comment type="caution">
    <text evidence="2">The sequence shown here is derived from an EMBL/GenBank/DDBJ whole genome shotgun (WGS) entry which is preliminary data.</text>
</comment>
<evidence type="ECO:0000313" key="2">
    <source>
        <dbReference type="EMBL" id="OGH89628.1"/>
    </source>
</evidence>